<dbReference type="InterPro" id="IPR001242">
    <property type="entry name" value="Condensation_dom"/>
</dbReference>
<feature type="domain" description="Carrier" evidence="9">
    <location>
        <begin position="2097"/>
        <end position="2172"/>
    </location>
</feature>
<dbReference type="EMBL" id="KC407996">
    <property type="protein sequence ID" value="AGH69810.1"/>
    <property type="molecule type" value="Genomic_DNA"/>
</dbReference>
<dbReference type="Gene3D" id="3.40.50.980">
    <property type="match status" value="2"/>
</dbReference>
<dbReference type="NCBIfam" id="TIGR01733">
    <property type="entry name" value="AA-adenyl-dom"/>
    <property type="match status" value="1"/>
</dbReference>
<dbReference type="GO" id="GO:0006631">
    <property type="term" value="P:fatty acid metabolic process"/>
    <property type="evidence" value="ECO:0007669"/>
    <property type="project" value="UniProtKB-KW"/>
</dbReference>
<sequence length="2203" mass="246516">MTKIINSIQEIPQYYATVVDVLRDRTLQTPDRQAFTFLEDGETKEATFTYYELDRRSRAIASQLQALGLSGKRAILLYPPGLDYLSAFFGCLYAGVVAVPAYPPQNLRKIPRLQAISTDTQASVALTTTVILSTLQSILVQQTNLGNLHWLTTDDLTQGREDSWQQPAINADTLAFLQYTSGSTGTPKGVMLSHGNLLHNAAVTYQLMGHSPESQFVSWLPAYHDMGLIGGILQPLYGGFPCVFMSPASFLQSPYRWLQAISRYKGTTSGGPNFAYDLCIQRITQQQKEALDLSSWSVAFNGAEPVRQDTLERFAAAFTECGFSPEAFYPCYGMAEATLIVSGGVKKALPDVITIEKSALSNNQVMEARAESEQTQTFTSCGRVTPLQQIAIVNPETLTRCQANEVGEIWVSGPSIGQGYWNRPQETEQIFHAYLKDTHQGPFLRTGDLGFLHNEELFITGRAKDLIIIRGRNLYPQDIELTTERSHSSLRSGSGAAFSVEVGNEERLVVVQELEFRAKPNVEEVIAAIRQAVAEEHEVQVYAVILIKPGSLPKTSSGKIQRRATKADFLADRLRIIGSSIQKSIDIDRNENRLQREALLAIAPKESQLLLESYLQEQIARAFAILPDEINPQQPLSSLGLDSIKVFELKNRIETDLQVTISVADFFEGLSLRSLSTKILAQITAEAFTPSESLSQIQQAGIYSLSLGQQRLWFLDRLEPGNPAYNISLAVNLKGKLDVPLLEQSLNEIIRRHETLRTTFTTVNGQPVQIIAPSLKLSLSVINIELQSNVAVRQLLTQESQRPFDLTQGPLLRTQLLRLANQEHIFLLEMHHIISDGWSAEVFLQEIALLYKGFLTRSFSPLPSVSIQYKDFAHWQRQWLQGEILQTQLSYWKQQLEGMPPALQLPTDRPRPSVQTSHGAQQSIELSEAVIKQLKAIARQQGITLFMLLLAAFQTFLYRYTGQDDIAIGTPIANRNREEVKGLIGFFVNTLVLRADMSGNPTFDELLTRVKKVAVEAYTHQDLPFDQLVEVVQPERDMSRTPLFQVMFNVQDYSQLPEMPGLALSLLKIETETAQFDLSLSIEITEQGVAASYYYNTDLFDAVTITRMLRHFQNLLSGIAANPQARLSNLPLLSVADRQDLLELSRNQSLIPSQSEQCIHQLFEEQVEQTPDAIAVVFQNQHLTYRELNQQANQLAHHLKTRKVGPEVLVGICIERSLEMVIGLLAILKAGGAYVPLDPAYPKERLALILKDAQVSVLVTQESLLAVLPAIESQVVCVDTDKSAIAQESQENLVNQTQLENLVYIIYTSGSTGTPKGVTIQHRSLASYAKIACLEYGLQGSDAVRGASRREGGQSDRVLQFASISFDAAAEEIFPCLICGAALILRTDEMLSSIPRFLQQCRDWGVTVLDLPTAFWHQVTSELATANLALPDSLRLVIIGGERADKKHLTTWQQQVGQRVRLVNTYGPTETTIVATLCDLSGSTADEVPIGKPIPQVQTYVLDPSLQLVPVGTPGELYIGGVGVARGYLNRPDLTAEKFIPNPYSSKSGERLYKTGDLVRYRSDGNLEFIGRIDHQVKIRGFRIELGEIEALLNQHPDVREAVVVAHSDRCDHQRLIAYVVGQYQPETVEALDTQQTLQWQTVFDSLYKKFDPTQHSGFYIKGWESSYTGESIPDEEVREWMEQTTGRILALQPNRVLEIGCGGSGLMLLSIASHCQQYWATDPSQNALQVLQKQLDTLEQPLPGVTLSQRSALDFDDVTENSFDAVLIVSVAQYFPSIDYLLQVLEKAVNAVEPGGFIFLGDVRSLPLLEAFHASVQLYRASETLSRETLQQRVQKLLFEEKQLVIDPAFFTALKQHLPKISHVDILLERGCSQNELTKFRYDVILHVDDKAPQTKEITWLDWNKEDLTLSSVRRILGETAPQFLGLTSVPNARAIADLQLVQWLANSEATETVGEIKQVLSSLEDRGIEPEVFWALEKDFPYSVQITWSGNGAGDRYDAIFTRSTNATQCFCLPAAVPPSSRPWHDYANTPWQGSLVRERVPQLRDFLREKLPEYMVPTAFIFLDALPLTPNGKVNRRVLPLPESYSTHNNLYAAPETELQQTIASTWQTVLGLEKVSINDNFFDLGGHSLLISQVNAQLREKLQRDISVVEMFQYPSISLLAKHLSQEQQEQHSFKEIHHRSEKQKLALNRQKQTHKSRK</sequence>
<dbReference type="Gene3D" id="2.30.38.10">
    <property type="entry name" value="Luciferase, Domain 3"/>
    <property type="match status" value="1"/>
</dbReference>
<dbReference type="Pfam" id="PF00501">
    <property type="entry name" value="AMP-binding"/>
    <property type="match status" value="2"/>
</dbReference>
<comment type="similarity">
    <text evidence="2">Belongs to the ATP-dependent AMP-binding enzyme family.</text>
</comment>
<dbReference type="GO" id="GO:0008610">
    <property type="term" value="P:lipid biosynthetic process"/>
    <property type="evidence" value="ECO:0007669"/>
    <property type="project" value="InterPro"/>
</dbReference>
<evidence type="ECO:0000256" key="8">
    <source>
        <dbReference type="SAM" id="MobiDB-lite"/>
    </source>
</evidence>
<dbReference type="FunFam" id="2.30.38.10:FF:000001">
    <property type="entry name" value="Non-ribosomal peptide synthetase PvdI"/>
    <property type="match status" value="1"/>
</dbReference>
<dbReference type="Pfam" id="PF23024">
    <property type="entry name" value="AMP-dom_DIP2-like"/>
    <property type="match status" value="1"/>
</dbReference>
<evidence type="ECO:0000313" key="10">
    <source>
        <dbReference type="EMBL" id="AGH69810.1"/>
    </source>
</evidence>
<keyword evidence="3" id="KW-0596">Phosphopantetheine</keyword>
<dbReference type="InterPro" id="IPR040097">
    <property type="entry name" value="FAAL/FAAC"/>
</dbReference>
<dbReference type="FunFam" id="3.40.50.12780:FF:000012">
    <property type="entry name" value="Non-ribosomal peptide synthetase"/>
    <property type="match status" value="1"/>
</dbReference>
<dbReference type="Gene3D" id="1.10.1200.10">
    <property type="entry name" value="ACP-like"/>
    <property type="match status" value="2"/>
</dbReference>
<dbReference type="FunFam" id="3.40.50.980:FF:000001">
    <property type="entry name" value="Non-ribosomal peptide synthetase"/>
    <property type="match status" value="1"/>
</dbReference>
<evidence type="ECO:0000256" key="7">
    <source>
        <dbReference type="ARBA" id="ARBA00023098"/>
    </source>
</evidence>
<keyword evidence="6" id="KW-0276">Fatty acid metabolism</keyword>
<dbReference type="Gene3D" id="3.40.50.12780">
    <property type="entry name" value="N-terminal domain of ligase-like"/>
    <property type="match status" value="1"/>
</dbReference>
<feature type="domain" description="Carrier" evidence="9">
    <location>
        <begin position="606"/>
        <end position="683"/>
    </location>
</feature>
<dbReference type="Gene3D" id="3.30.559.10">
    <property type="entry name" value="Chloramphenicol acetyltransferase-like domain"/>
    <property type="match status" value="1"/>
</dbReference>
<comment type="cofactor">
    <cofactor evidence="1">
        <name>pantetheine 4'-phosphate</name>
        <dbReference type="ChEBI" id="CHEBI:47942"/>
    </cofactor>
</comment>
<keyword evidence="5" id="KW-0677">Repeat</keyword>
<evidence type="ECO:0000256" key="2">
    <source>
        <dbReference type="ARBA" id="ARBA00006432"/>
    </source>
</evidence>
<protein>
    <submittedName>
        <fullName evidence="10">Non-ribosomal peptide synthase</fullName>
    </submittedName>
</protein>
<keyword evidence="7" id="KW-0443">Lipid metabolism</keyword>
<dbReference type="InterPro" id="IPR029063">
    <property type="entry name" value="SAM-dependent_MTases_sf"/>
</dbReference>
<dbReference type="SUPFAM" id="SSF52777">
    <property type="entry name" value="CoA-dependent acyltransferases"/>
    <property type="match status" value="2"/>
</dbReference>
<dbReference type="InterPro" id="IPR020806">
    <property type="entry name" value="PKS_PP-bd"/>
</dbReference>
<dbReference type="CDD" id="cd19531">
    <property type="entry name" value="LCL_NRPS-like"/>
    <property type="match status" value="1"/>
</dbReference>
<dbReference type="GO" id="GO:0005829">
    <property type="term" value="C:cytosol"/>
    <property type="evidence" value="ECO:0007669"/>
    <property type="project" value="TreeGrafter"/>
</dbReference>
<dbReference type="Pfam" id="PF13193">
    <property type="entry name" value="AMP-binding_C"/>
    <property type="match status" value="1"/>
</dbReference>
<dbReference type="SMART" id="SM00823">
    <property type="entry name" value="PKS_PP"/>
    <property type="match status" value="2"/>
</dbReference>
<evidence type="ECO:0000259" key="9">
    <source>
        <dbReference type="PROSITE" id="PS50075"/>
    </source>
</evidence>
<dbReference type="GO" id="GO:0009239">
    <property type="term" value="P:enterobactin biosynthetic process"/>
    <property type="evidence" value="ECO:0007669"/>
    <property type="project" value="TreeGrafter"/>
</dbReference>
<dbReference type="SUPFAM" id="SSF47336">
    <property type="entry name" value="ACP-like"/>
    <property type="match status" value="2"/>
</dbReference>
<evidence type="ECO:0000256" key="3">
    <source>
        <dbReference type="ARBA" id="ARBA00022450"/>
    </source>
</evidence>
<dbReference type="SUPFAM" id="SSF53335">
    <property type="entry name" value="S-adenosyl-L-methionine-dependent methyltransferases"/>
    <property type="match status" value="1"/>
</dbReference>
<dbReference type="Pfam" id="PF00668">
    <property type="entry name" value="Condensation"/>
    <property type="match status" value="1"/>
</dbReference>
<dbReference type="Pfam" id="PF00550">
    <property type="entry name" value="PP-binding"/>
    <property type="match status" value="2"/>
</dbReference>
<dbReference type="GO" id="GO:0031177">
    <property type="term" value="F:phosphopantetheine binding"/>
    <property type="evidence" value="ECO:0007669"/>
    <property type="project" value="InterPro"/>
</dbReference>
<dbReference type="InterPro" id="IPR023213">
    <property type="entry name" value="CAT-like_dom_sf"/>
</dbReference>
<dbReference type="PANTHER" id="PTHR45527">
    <property type="entry name" value="NONRIBOSOMAL PEPTIDE SYNTHETASE"/>
    <property type="match status" value="1"/>
</dbReference>
<feature type="region of interest" description="Disordered" evidence="8">
    <location>
        <begin position="2174"/>
        <end position="2203"/>
    </location>
</feature>
<dbReference type="InterPro" id="IPR013217">
    <property type="entry name" value="Methyltransf_12"/>
</dbReference>
<dbReference type="GO" id="GO:0009366">
    <property type="term" value="C:enterobactin synthetase complex"/>
    <property type="evidence" value="ECO:0007669"/>
    <property type="project" value="TreeGrafter"/>
</dbReference>
<proteinExistence type="inferred from homology"/>
<dbReference type="GO" id="GO:0071766">
    <property type="term" value="P:Actinobacterium-type cell wall biogenesis"/>
    <property type="evidence" value="ECO:0007669"/>
    <property type="project" value="UniProtKB-ARBA"/>
</dbReference>
<dbReference type="InterPro" id="IPR045851">
    <property type="entry name" value="AMP-bd_C_sf"/>
</dbReference>
<dbReference type="InterPro" id="IPR025110">
    <property type="entry name" value="AMP-bd_C"/>
</dbReference>
<dbReference type="CDD" id="cd02440">
    <property type="entry name" value="AdoMet_MTases"/>
    <property type="match status" value="1"/>
</dbReference>
<name>M4TB50_9NOSO</name>
<dbReference type="SUPFAM" id="SSF56801">
    <property type="entry name" value="Acetyl-CoA synthetase-like"/>
    <property type="match status" value="2"/>
</dbReference>
<dbReference type="InterPro" id="IPR036736">
    <property type="entry name" value="ACP-like_sf"/>
</dbReference>
<dbReference type="Pfam" id="PF08242">
    <property type="entry name" value="Methyltransf_12"/>
    <property type="match status" value="1"/>
</dbReference>
<accession>M4TB50</accession>
<dbReference type="InterPro" id="IPR000873">
    <property type="entry name" value="AMP-dep_synth/lig_dom"/>
</dbReference>
<evidence type="ECO:0000256" key="6">
    <source>
        <dbReference type="ARBA" id="ARBA00022832"/>
    </source>
</evidence>
<dbReference type="FunFam" id="3.30.559.30:FF:000001">
    <property type="entry name" value="Non-ribosomal peptide synthetase"/>
    <property type="match status" value="1"/>
</dbReference>
<dbReference type="InterPro" id="IPR042099">
    <property type="entry name" value="ANL_N_sf"/>
</dbReference>
<dbReference type="PROSITE" id="PS00455">
    <property type="entry name" value="AMP_BINDING"/>
    <property type="match status" value="2"/>
</dbReference>
<evidence type="ECO:0000256" key="4">
    <source>
        <dbReference type="ARBA" id="ARBA00022553"/>
    </source>
</evidence>
<dbReference type="Gene3D" id="3.40.50.150">
    <property type="entry name" value="Vaccinia Virus protein VP39"/>
    <property type="match status" value="1"/>
</dbReference>
<dbReference type="FunFam" id="1.10.1200.10:FF:000016">
    <property type="entry name" value="Non-ribosomal peptide synthase"/>
    <property type="match status" value="1"/>
</dbReference>
<dbReference type="InterPro" id="IPR009081">
    <property type="entry name" value="PP-bd_ACP"/>
</dbReference>
<evidence type="ECO:0000256" key="5">
    <source>
        <dbReference type="ARBA" id="ARBA00022737"/>
    </source>
</evidence>
<dbReference type="Gene3D" id="3.30.300.30">
    <property type="match status" value="3"/>
</dbReference>
<dbReference type="GO" id="GO:0009403">
    <property type="term" value="P:toxin biosynthetic process"/>
    <property type="evidence" value="ECO:0007669"/>
    <property type="project" value="UniProtKB-ARBA"/>
</dbReference>
<organism evidence="10">
    <name type="scientific">Nostoc sp. 'Peltigera membranacea cyanobiont'</name>
    <dbReference type="NCBI Taxonomy" id="414689"/>
    <lineage>
        <taxon>Bacteria</taxon>
        <taxon>Bacillati</taxon>
        <taxon>Cyanobacteriota</taxon>
        <taxon>Cyanophyceae</taxon>
        <taxon>Nostocales</taxon>
        <taxon>Nostocaceae</taxon>
        <taxon>Nostoc</taxon>
        <taxon>Nostoc cyanobionts</taxon>
    </lineage>
</organism>
<dbReference type="FunFam" id="3.40.50.12780:FF:000013">
    <property type="entry name" value="Long-chain-fatty-acid--AMP ligase FadD32"/>
    <property type="match status" value="1"/>
</dbReference>
<keyword evidence="4" id="KW-0597">Phosphoprotein</keyword>
<dbReference type="CDD" id="cd05931">
    <property type="entry name" value="FAAL"/>
    <property type="match status" value="1"/>
</dbReference>
<dbReference type="InterPro" id="IPR020845">
    <property type="entry name" value="AMP-binding_CS"/>
</dbReference>
<evidence type="ECO:0000256" key="1">
    <source>
        <dbReference type="ARBA" id="ARBA00001957"/>
    </source>
</evidence>
<dbReference type="Gene3D" id="3.30.559.30">
    <property type="entry name" value="Nonribosomal peptide synthetase, condensation domain"/>
    <property type="match status" value="1"/>
</dbReference>
<dbReference type="PROSITE" id="PS50075">
    <property type="entry name" value="CARRIER"/>
    <property type="match status" value="2"/>
</dbReference>
<dbReference type="FunFam" id="3.30.559.10:FF:000012">
    <property type="entry name" value="Non-ribosomal peptide synthetase"/>
    <property type="match status" value="1"/>
</dbReference>
<dbReference type="GO" id="GO:0047527">
    <property type="term" value="F:2,3-dihydroxybenzoate-serine ligase activity"/>
    <property type="evidence" value="ECO:0007669"/>
    <property type="project" value="TreeGrafter"/>
</dbReference>
<dbReference type="InterPro" id="IPR010071">
    <property type="entry name" value="AA_adenyl_dom"/>
</dbReference>
<dbReference type="GO" id="GO:0072330">
    <property type="term" value="P:monocarboxylic acid biosynthetic process"/>
    <property type="evidence" value="ECO:0007669"/>
    <property type="project" value="UniProtKB-ARBA"/>
</dbReference>
<dbReference type="GO" id="GO:0043041">
    <property type="term" value="P:amino acid activation for nonribosomal peptide biosynthetic process"/>
    <property type="evidence" value="ECO:0007669"/>
    <property type="project" value="TreeGrafter"/>
</dbReference>
<dbReference type="PANTHER" id="PTHR45527:SF1">
    <property type="entry name" value="FATTY ACID SYNTHASE"/>
    <property type="match status" value="1"/>
</dbReference>
<reference evidence="10" key="1">
    <citation type="journal article" date="2013" name="Proc. Natl. Acad. Sci. U.S.A.">
        <title>Metagenomic natural product discovery in lichen provides evidence for a family of biosynthetic pathways in diverse symbioses.</title>
        <authorList>
            <person name="Kampa A."/>
            <person name="Gagunashvili A.N."/>
            <person name="Gulder T.A."/>
            <person name="Morinaka B.I."/>
            <person name="Daolio C."/>
            <person name="Godejohann M."/>
            <person name="Miao V.P."/>
            <person name="Piel J."/>
            <person name="Andresson O.S."/>
        </authorList>
    </citation>
    <scope>NUCLEOTIDE SEQUENCE</scope>
</reference>